<evidence type="ECO:0000256" key="3">
    <source>
        <dbReference type="ARBA" id="ARBA00022490"/>
    </source>
</evidence>
<dbReference type="GO" id="GO:0005524">
    <property type="term" value="F:ATP binding"/>
    <property type="evidence" value="ECO:0007669"/>
    <property type="project" value="UniProtKB-UniRule"/>
</dbReference>
<keyword evidence="3 8" id="KW-0963">Cytoplasm</keyword>
<evidence type="ECO:0000313" key="10">
    <source>
        <dbReference type="EMBL" id="BBX73667.1"/>
    </source>
</evidence>
<keyword evidence="4 8" id="KW-0547">Nucleotide-binding</keyword>
<comment type="catalytic activity">
    <reaction evidence="8">
        <text>3'-dephospho-CoA + ATP = ADP + CoA + H(+)</text>
        <dbReference type="Rhea" id="RHEA:18245"/>
        <dbReference type="ChEBI" id="CHEBI:15378"/>
        <dbReference type="ChEBI" id="CHEBI:30616"/>
        <dbReference type="ChEBI" id="CHEBI:57287"/>
        <dbReference type="ChEBI" id="CHEBI:57328"/>
        <dbReference type="ChEBI" id="CHEBI:456216"/>
        <dbReference type="EC" id="2.7.1.24"/>
    </reaction>
</comment>
<dbReference type="Gene3D" id="3.30.460.10">
    <property type="entry name" value="Beta Polymerase, domain 2"/>
    <property type="match status" value="1"/>
</dbReference>
<comment type="similarity">
    <text evidence="8">Belongs to the CoaE family.</text>
</comment>
<dbReference type="NCBIfam" id="TIGR00152">
    <property type="entry name" value="dephospho-CoA kinase"/>
    <property type="match status" value="1"/>
</dbReference>
<evidence type="ECO:0000256" key="8">
    <source>
        <dbReference type="HAMAP-Rule" id="MF_00376"/>
    </source>
</evidence>
<keyword evidence="5 8" id="KW-0418">Kinase</keyword>
<dbReference type="Pfam" id="PF01121">
    <property type="entry name" value="CoaE"/>
    <property type="match status" value="1"/>
</dbReference>
<evidence type="ECO:0000256" key="6">
    <source>
        <dbReference type="ARBA" id="ARBA00022840"/>
    </source>
</evidence>
<dbReference type="InterPro" id="IPR027417">
    <property type="entry name" value="P-loop_NTPase"/>
</dbReference>
<evidence type="ECO:0000256" key="2">
    <source>
        <dbReference type="ARBA" id="ARBA00011058"/>
    </source>
</evidence>
<name>A0A7I7MPF0_9MYCO</name>
<dbReference type="KEGG" id="mshj:MSHI_15730"/>
<dbReference type="CDD" id="cd02022">
    <property type="entry name" value="DPCK"/>
    <property type="match status" value="1"/>
</dbReference>
<evidence type="ECO:0000256" key="5">
    <source>
        <dbReference type="ARBA" id="ARBA00022777"/>
    </source>
</evidence>
<dbReference type="InterPro" id="IPR043519">
    <property type="entry name" value="NT_sf"/>
</dbReference>
<evidence type="ECO:0000256" key="9">
    <source>
        <dbReference type="NCBIfam" id="TIGR00152"/>
    </source>
</evidence>
<dbReference type="EMBL" id="AP022575">
    <property type="protein sequence ID" value="BBX73667.1"/>
    <property type="molecule type" value="Genomic_DNA"/>
</dbReference>
<keyword evidence="11" id="KW-1185">Reference proteome</keyword>
<dbReference type="SUPFAM" id="SSF52540">
    <property type="entry name" value="P-loop containing nucleoside triphosphate hydrolases"/>
    <property type="match status" value="1"/>
</dbReference>
<evidence type="ECO:0000256" key="4">
    <source>
        <dbReference type="ARBA" id="ARBA00022741"/>
    </source>
</evidence>
<dbReference type="OrthoDB" id="9812943at2"/>
<keyword evidence="7 8" id="KW-0173">Coenzyme A biosynthesis</keyword>
<dbReference type="GO" id="GO:0004140">
    <property type="term" value="F:dephospho-CoA kinase activity"/>
    <property type="evidence" value="ECO:0007669"/>
    <property type="project" value="UniProtKB-UniRule"/>
</dbReference>
<keyword evidence="6 8" id="KW-0067">ATP-binding</keyword>
<accession>A0A7I7MPF0</accession>
<evidence type="ECO:0000256" key="7">
    <source>
        <dbReference type="ARBA" id="ARBA00022993"/>
    </source>
</evidence>
<dbReference type="InterPro" id="IPR001977">
    <property type="entry name" value="Depp_CoAkinase"/>
</dbReference>
<dbReference type="GO" id="GO:0005737">
    <property type="term" value="C:cytoplasm"/>
    <property type="evidence" value="ECO:0007669"/>
    <property type="project" value="UniProtKB-SubCell"/>
</dbReference>
<dbReference type="RefSeq" id="WP_083046065.1">
    <property type="nucleotide sequence ID" value="NZ_AP022575.1"/>
</dbReference>
<dbReference type="SUPFAM" id="SSF81301">
    <property type="entry name" value="Nucleotidyltransferase"/>
    <property type="match status" value="1"/>
</dbReference>
<dbReference type="PANTHER" id="PTHR10695">
    <property type="entry name" value="DEPHOSPHO-COA KINASE-RELATED"/>
    <property type="match status" value="1"/>
</dbReference>
<gene>
    <name evidence="8 10" type="primary">coaE</name>
    <name evidence="10" type="ORF">MSHI_15730</name>
</gene>
<dbReference type="GO" id="GO:0015937">
    <property type="term" value="P:coenzyme A biosynthetic process"/>
    <property type="evidence" value="ECO:0007669"/>
    <property type="project" value="UniProtKB-UniRule"/>
</dbReference>
<dbReference type="InterPro" id="IPR007344">
    <property type="entry name" value="GrpB/CoaE"/>
</dbReference>
<dbReference type="Proteomes" id="UP000467236">
    <property type="component" value="Chromosome"/>
</dbReference>
<organism evidence="10 11">
    <name type="scientific">Mycobacterium shinjukuense</name>
    <dbReference type="NCBI Taxonomy" id="398694"/>
    <lineage>
        <taxon>Bacteria</taxon>
        <taxon>Bacillati</taxon>
        <taxon>Actinomycetota</taxon>
        <taxon>Actinomycetes</taxon>
        <taxon>Mycobacteriales</taxon>
        <taxon>Mycobacteriaceae</taxon>
        <taxon>Mycobacterium</taxon>
    </lineage>
</organism>
<dbReference type="HAMAP" id="MF_00376">
    <property type="entry name" value="Dephospho_CoA_kinase"/>
    <property type="match status" value="1"/>
</dbReference>
<dbReference type="UniPathway" id="UPA00241">
    <property type="reaction ID" value="UER00356"/>
</dbReference>
<dbReference type="NCBIfam" id="NF002879">
    <property type="entry name" value="PRK03333.1"/>
    <property type="match status" value="1"/>
</dbReference>
<comment type="subcellular location">
    <subcellularLocation>
        <location evidence="8">Cytoplasm</location>
    </subcellularLocation>
</comment>
<comment type="similarity">
    <text evidence="1">In the N-terminal section; belongs to the CoaE family.</text>
</comment>
<dbReference type="Gene3D" id="3.40.50.300">
    <property type="entry name" value="P-loop containing nucleotide triphosphate hydrolases"/>
    <property type="match status" value="1"/>
</dbReference>
<sequence>MLRIGLTGGIGAGKSLLSTTFSRCGGIIVDGDMLAREVVQPGSEGLASLVDAFGRDILLPDGALDRQALAAKAFRDEAARGVLNGIVHPLVARRRSEILAAVAGDSGDAVVVEDIPLLVESGMAPLFPLVVVVHADVEVRVRRLVEQRGMAEQDARARIAAQATDEQRRAVADVWLDNSGSPEAFVQRARDVWHHRIEPFARNLSQRRSARAPARLMPADPSWPDQARRIVARLQTACGHRALRVDHIGSTALPAYPDFHAKDVIDIQITVESLHVADELAEPLLSAGYPRLEHITQDTAKADARSTVGRYDHTDSAALWHKRVHASADPGRPTNVHLRVHGWPNQQFALLFVDWLAANPGVRAEYLALKRDAEKRCGGDIAHYVAAKEPWFLGAYRRAWEWADSVNWRRAS</sequence>
<comment type="function">
    <text evidence="8">Catalyzes the phosphorylation of the 3'-hydroxyl group of dephosphocoenzyme A to form coenzyme A.</text>
</comment>
<evidence type="ECO:0000256" key="1">
    <source>
        <dbReference type="ARBA" id="ARBA00008826"/>
    </source>
</evidence>
<comment type="pathway">
    <text evidence="8">Cofactor biosynthesis; coenzyme A biosynthesis; CoA from (R)-pantothenate: step 5/5.</text>
</comment>
<dbReference type="Pfam" id="PF04229">
    <property type="entry name" value="GrpB"/>
    <property type="match status" value="1"/>
</dbReference>
<feature type="binding site" evidence="8">
    <location>
        <begin position="11"/>
        <end position="16"/>
    </location>
    <ligand>
        <name>ATP</name>
        <dbReference type="ChEBI" id="CHEBI:30616"/>
    </ligand>
</feature>
<reference evidence="10 11" key="1">
    <citation type="journal article" date="2019" name="Emerg. Microbes Infect.">
        <title>Comprehensive subspecies identification of 175 nontuberculous mycobacteria species based on 7547 genomic profiles.</title>
        <authorList>
            <person name="Matsumoto Y."/>
            <person name="Kinjo T."/>
            <person name="Motooka D."/>
            <person name="Nabeya D."/>
            <person name="Jung N."/>
            <person name="Uechi K."/>
            <person name="Horii T."/>
            <person name="Iida T."/>
            <person name="Fujita J."/>
            <person name="Nakamura S."/>
        </authorList>
    </citation>
    <scope>NUCLEOTIDE SEQUENCE [LARGE SCALE GENOMIC DNA]</scope>
    <source>
        <strain evidence="10 11">JCM 14233</strain>
    </source>
</reference>
<dbReference type="EC" id="2.7.1.24" evidence="8 9"/>
<dbReference type="PANTHER" id="PTHR10695:SF46">
    <property type="entry name" value="BIFUNCTIONAL COENZYME A SYNTHASE-RELATED"/>
    <property type="match status" value="1"/>
</dbReference>
<dbReference type="PROSITE" id="PS51219">
    <property type="entry name" value="DPCK"/>
    <property type="match status" value="1"/>
</dbReference>
<protein>
    <recommendedName>
        <fullName evidence="8 9">Dephospho-CoA kinase</fullName>
        <ecNumber evidence="8 9">2.7.1.24</ecNumber>
    </recommendedName>
    <alternativeName>
        <fullName evidence="8">Dephosphocoenzyme A kinase</fullName>
    </alternativeName>
</protein>
<keyword evidence="8" id="KW-0808">Transferase</keyword>
<evidence type="ECO:0000313" key="11">
    <source>
        <dbReference type="Proteomes" id="UP000467236"/>
    </source>
</evidence>
<comment type="similarity">
    <text evidence="2">In the C-terminal section; belongs to the UPF0157 (GrpB) family.</text>
</comment>
<dbReference type="AlphaFoldDB" id="A0A7I7MPF0"/>
<proteinExistence type="inferred from homology"/>